<evidence type="ECO:0000313" key="9">
    <source>
        <dbReference type="Proteomes" id="UP000006860"/>
    </source>
</evidence>
<proteinExistence type="predicted"/>
<evidence type="ECO:0000256" key="3">
    <source>
        <dbReference type="ARBA" id="ARBA00022651"/>
    </source>
</evidence>
<evidence type="ECO:0000256" key="5">
    <source>
        <dbReference type="ARBA" id="ARBA00022801"/>
    </source>
</evidence>
<keyword evidence="6" id="KW-0119">Carbohydrate metabolism</keyword>
<dbReference type="GO" id="GO:0030600">
    <property type="term" value="F:feruloyl esterase activity"/>
    <property type="evidence" value="ECO:0007669"/>
    <property type="project" value="InterPro"/>
</dbReference>
<organism evidence="8 9">
    <name type="scientific">Rubinisphaera brasiliensis (strain ATCC 49424 / DSM 5305 / JCM 21570 / IAM 15109 / NBRC 103401 / IFAM 1448)</name>
    <name type="common">Planctomyces brasiliensis</name>
    <dbReference type="NCBI Taxonomy" id="756272"/>
    <lineage>
        <taxon>Bacteria</taxon>
        <taxon>Pseudomonadati</taxon>
        <taxon>Planctomycetota</taxon>
        <taxon>Planctomycetia</taxon>
        <taxon>Planctomycetales</taxon>
        <taxon>Planctomycetaceae</taxon>
        <taxon>Rubinisphaera</taxon>
    </lineage>
</organism>
<dbReference type="OrthoDB" id="265412at2"/>
<evidence type="ECO:0000256" key="6">
    <source>
        <dbReference type="ARBA" id="ARBA00023277"/>
    </source>
</evidence>
<dbReference type="InterPro" id="IPR010126">
    <property type="entry name" value="Esterase_phb"/>
</dbReference>
<dbReference type="GO" id="GO:0005576">
    <property type="term" value="C:extracellular region"/>
    <property type="evidence" value="ECO:0007669"/>
    <property type="project" value="UniProtKB-SubCell"/>
</dbReference>
<evidence type="ECO:0000256" key="2">
    <source>
        <dbReference type="ARBA" id="ARBA00022525"/>
    </source>
</evidence>
<keyword evidence="9" id="KW-1185">Reference proteome</keyword>
<dbReference type="PANTHER" id="PTHR38050">
    <property type="match status" value="1"/>
</dbReference>
<reference evidence="9" key="1">
    <citation type="submission" date="2011-02" db="EMBL/GenBank/DDBJ databases">
        <title>The complete genome of Planctomyces brasiliensis DSM 5305.</title>
        <authorList>
            <person name="Lucas S."/>
            <person name="Copeland A."/>
            <person name="Lapidus A."/>
            <person name="Bruce D."/>
            <person name="Goodwin L."/>
            <person name="Pitluck S."/>
            <person name="Kyrpides N."/>
            <person name="Mavromatis K."/>
            <person name="Pagani I."/>
            <person name="Ivanova N."/>
            <person name="Ovchinnikova G."/>
            <person name="Lu M."/>
            <person name="Detter J.C."/>
            <person name="Han C."/>
            <person name="Land M."/>
            <person name="Hauser L."/>
            <person name="Markowitz V."/>
            <person name="Cheng J.-F."/>
            <person name="Hugenholtz P."/>
            <person name="Woyke T."/>
            <person name="Wu D."/>
            <person name="Tindall B."/>
            <person name="Pomrenke H.G."/>
            <person name="Brambilla E."/>
            <person name="Klenk H.-P."/>
            <person name="Eisen J.A."/>
        </authorList>
    </citation>
    <scope>NUCLEOTIDE SEQUENCE [LARGE SCALE GENOMIC DNA]</scope>
    <source>
        <strain evidence="9">ATCC 49424 / DSM 5305 / JCM 21570 / NBRC 103401 / IFAM 1448</strain>
    </source>
</reference>
<keyword evidence="4" id="KW-0732">Signal</keyword>
<keyword evidence="2" id="KW-0964">Secreted</keyword>
<dbReference type="GO" id="GO:0045493">
    <property type="term" value="P:xylan catabolic process"/>
    <property type="evidence" value="ECO:0007669"/>
    <property type="project" value="UniProtKB-KW"/>
</dbReference>
<dbReference type="STRING" id="756272.Plabr_0698"/>
<dbReference type="HOGENOM" id="CLU_027551_5_2_0"/>
<dbReference type="Pfam" id="PF10503">
    <property type="entry name" value="Esterase_PHB"/>
    <property type="match status" value="1"/>
</dbReference>
<evidence type="ECO:0000313" key="8">
    <source>
        <dbReference type="EMBL" id="ADY58325.1"/>
    </source>
</evidence>
<protein>
    <submittedName>
        <fullName evidence="8">Phospholipase/Carboxylesterase</fullName>
    </submittedName>
</protein>
<gene>
    <name evidence="8" type="ordered locus">Plabr_0698</name>
</gene>
<dbReference type="InterPro" id="IPR029058">
    <property type="entry name" value="AB_hydrolase_fold"/>
</dbReference>
<evidence type="ECO:0000256" key="4">
    <source>
        <dbReference type="ARBA" id="ARBA00022729"/>
    </source>
</evidence>
<dbReference type="Gene3D" id="3.40.50.1820">
    <property type="entry name" value="alpha/beta hydrolase"/>
    <property type="match status" value="1"/>
</dbReference>
<keyword evidence="5" id="KW-0378">Hydrolase</keyword>
<dbReference type="Proteomes" id="UP000006860">
    <property type="component" value="Chromosome"/>
</dbReference>
<dbReference type="InterPro" id="IPR043595">
    <property type="entry name" value="FaeB/C/D"/>
</dbReference>
<evidence type="ECO:0000256" key="1">
    <source>
        <dbReference type="ARBA" id="ARBA00004613"/>
    </source>
</evidence>
<name>F0SG36_RUBBR</name>
<dbReference type="eggNOG" id="COG3509">
    <property type="taxonomic scope" value="Bacteria"/>
</dbReference>
<dbReference type="KEGG" id="pbs:Plabr_0698"/>
<keyword evidence="3" id="KW-0858">Xylan degradation</keyword>
<comment type="subcellular location">
    <subcellularLocation>
        <location evidence="1">Secreted</location>
    </subcellularLocation>
</comment>
<sequence length="240" mass="26650">MKRFPILSAVVLAVAIVALVAYWPRTTLMDSYNAQLKVGQITRDYQIVIPHAVPDPAPIVFAFHGIGDSPEAMANYSRLDRLASRNGFFLVYPAARKSMWATIDSTHENVDDNPDVRFFDELLHHLSDRYDIDRNRIYAVGMSNGASFAQLLASARPKDLAAVVAHSGAKPRELESSDIRCPIMLVVGSEDSASSTLQTDAENYRSSGHVVEFISVPGLGHEWSIRHNDAIWKFLSEHSL</sequence>
<evidence type="ECO:0000256" key="7">
    <source>
        <dbReference type="ARBA" id="ARBA00023326"/>
    </source>
</evidence>
<dbReference type="SUPFAM" id="SSF53474">
    <property type="entry name" value="alpha/beta-Hydrolases"/>
    <property type="match status" value="1"/>
</dbReference>
<dbReference type="AlphaFoldDB" id="F0SG36"/>
<keyword evidence="7" id="KW-0624">Polysaccharide degradation</keyword>
<dbReference type="PANTHER" id="PTHR38050:SF2">
    <property type="entry name" value="FERULOYL ESTERASE C-RELATED"/>
    <property type="match status" value="1"/>
</dbReference>
<accession>F0SG36</accession>
<dbReference type="RefSeq" id="WP_013627067.1">
    <property type="nucleotide sequence ID" value="NC_015174.1"/>
</dbReference>
<dbReference type="EMBL" id="CP002546">
    <property type="protein sequence ID" value="ADY58325.1"/>
    <property type="molecule type" value="Genomic_DNA"/>
</dbReference>